<dbReference type="PIRSF" id="PIRSF002741">
    <property type="entry name" value="MppA"/>
    <property type="match status" value="1"/>
</dbReference>
<dbReference type="Pfam" id="PF00496">
    <property type="entry name" value="SBP_bac_5"/>
    <property type="match status" value="1"/>
</dbReference>
<feature type="domain" description="Solute-binding protein family 5" evidence="2">
    <location>
        <begin position="108"/>
        <end position="494"/>
    </location>
</feature>
<evidence type="ECO:0000259" key="2">
    <source>
        <dbReference type="Pfam" id="PF00496"/>
    </source>
</evidence>
<dbReference type="GeneID" id="59150000"/>
<dbReference type="KEGG" id="thel:IG193_08850"/>
<keyword evidence="1" id="KW-0812">Transmembrane</keyword>
<evidence type="ECO:0000313" key="3">
    <source>
        <dbReference type="EMBL" id="QOJ78838.1"/>
    </source>
</evidence>
<feature type="transmembrane region" description="Helical" evidence="1">
    <location>
        <begin position="16"/>
        <end position="36"/>
    </location>
</feature>
<keyword evidence="1" id="KW-0472">Membrane</keyword>
<dbReference type="GO" id="GO:1904680">
    <property type="term" value="F:peptide transmembrane transporter activity"/>
    <property type="evidence" value="ECO:0007669"/>
    <property type="project" value="TreeGrafter"/>
</dbReference>
<dbReference type="InterPro" id="IPR039424">
    <property type="entry name" value="SBP_5"/>
</dbReference>
<dbReference type="Gene3D" id="3.10.105.10">
    <property type="entry name" value="Dipeptide-binding Protein, Domain 3"/>
    <property type="match status" value="1"/>
</dbReference>
<dbReference type="Gene3D" id="3.90.76.10">
    <property type="entry name" value="Dipeptide-binding Protein, Domain 1"/>
    <property type="match status" value="1"/>
</dbReference>
<dbReference type="PANTHER" id="PTHR30290:SF65">
    <property type="entry name" value="MONOACYL PHOSPHATIDYLINOSITOL TETRAMANNOSIDE-BINDING PROTEIN LPQW-RELATED"/>
    <property type="match status" value="1"/>
</dbReference>
<dbReference type="Proteomes" id="UP000594121">
    <property type="component" value="Chromosome"/>
</dbReference>
<keyword evidence="1" id="KW-1133">Transmembrane helix</keyword>
<dbReference type="EMBL" id="CP062310">
    <property type="protein sequence ID" value="QOJ78838.1"/>
    <property type="molecule type" value="Genomic_DNA"/>
</dbReference>
<organism evidence="3 4">
    <name type="scientific">Infirmifilum lucidum</name>
    <dbReference type="NCBI Taxonomy" id="2776706"/>
    <lineage>
        <taxon>Archaea</taxon>
        <taxon>Thermoproteota</taxon>
        <taxon>Thermoprotei</taxon>
        <taxon>Thermofilales</taxon>
        <taxon>Thermofilaceae</taxon>
        <taxon>Infirmifilum</taxon>
    </lineage>
</organism>
<dbReference type="GO" id="GO:0015833">
    <property type="term" value="P:peptide transport"/>
    <property type="evidence" value="ECO:0007669"/>
    <property type="project" value="TreeGrafter"/>
</dbReference>
<evidence type="ECO:0000256" key="1">
    <source>
        <dbReference type="SAM" id="Phobius"/>
    </source>
</evidence>
<dbReference type="PANTHER" id="PTHR30290">
    <property type="entry name" value="PERIPLASMIC BINDING COMPONENT OF ABC TRANSPORTER"/>
    <property type="match status" value="1"/>
</dbReference>
<dbReference type="Gene3D" id="3.40.190.10">
    <property type="entry name" value="Periplasmic binding protein-like II"/>
    <property type="match status" value="1"/>
</dbReference>
<dbReference type="InterPro" id="IPR000914">
    <property type="entry name" value="SBP_5_dom"/>
</dbReference>
<dbReference type="SUPFAM" id="SSF53850">
    <property type="entry name" value="Periplasmic binding protein-like II"/>
    <property type="match status" value="1"/>
</dbReference>
<evidence type="ECO:0000313" key="4">
    <source>
        <dbReference type="Proteomes" id="UP000594121"/>
    </source>
</evidence>
<dbReference type="GO" id="GO:0043190">
    <property type="term" value="C:ATP-binding cassette (ABC) transporter complex"/>
    <property type="evidence" value="ECO:0007669"/>
    <property type="project" value="InterPro"/>
</dbReference>
<gene>
    <name evidence="3" type="ORF">IG193_08850</name>
</gene>
<dbReference type="CDD" id="cd08509">
    <property type="entry name" value="PBP2_TmCBP_oligosaccharides_like"/>
    <property type="match status" value="1"/>
</dbReference>
<keyword evidence="4" id="KW-1185">Reference proteome</keyword>
<dbReference type="InParanoid" id="A0A7L9FG96"/>
<accession>A0A7L9FG96</accession>
<protein>
    <submittedName>
        <fullName evidence="3">ABC transporter substrate-binding protein</fullName>
    </submittedName>
</protein>
<proteinExistence type="predicted"/>
<dbReference type="GO" id="GO:0042597">
    <property type="term" value="C:periplasmic space"/>
    <property type="evidence" value="ECO:0007669"/>
    <property type="project" value="UniProtKB-ARBA"/>
</dbReference>
<dbReference type="AlphaFoldDB" id="A0A7L9FG96"/>
<sequence>MGEKKPEEKPRARPKALYIAAAIIVVIVLAALAYILTLPKAPQVAWQLPLPPDARRGDVLVIENHHGTHADPQNFNRLVPGRPGWGATGYSQVCAGALWYINTTNSELISWLAAGPPEYSPDYREVTIYLRKGITWSDGVPFTADDVVFHINLIRNTQGLFGNAIFKKWVADVSKVDDYTVKVKLTEPNPRFHLFLTVVIYGSPYNGIVPKHIWEKEDPLKFKFYPPVCLGPYVLKQVDPGGNWFLWERNENWWGTRLYGMKPAPKYVLFIHHGPEDKKALAMSRHELDAIRTFLPENFQVVWQNNKYIGGWRKEPPFAWLFDACVKGIAFNLQRYPYNITEVRLALRHVINFKAIYEAFEGPDGSLPSVAALPVVPTPLAVKLYYEPLESELVKLGYDPSIKWWKYDPEKAARLLESVGFKKGPDGKWRLPNGEKWVINIIAPSGFEMESQRIAFLVADQWKAFDIEVNVNPVETGVFSPSWSRGTFDVGAFWPGCSLLADLTPHIQWWHSKYFDPSAPSIGWAGYSFPKRDLLNSIIDEMERTPSGDPKIYELGREALLIWAEQAPWIGFFPTPFYTLNDNYVWTNWPHYPDNYYMDPVYWWAQMQFIILQLKPTGNVERLDKTMPGKPPVLPIEIPKKP</sequence>
<dbReference type="InterPro" id="IPR030678">
    <property type="entry name" value="Peptide/Ni-bd"/>
</dbReference>
<reference evidence="3 4" key="1">
    <citation type="submission" date="2020-10" db="EMBL/GenBank/DDBJ databases">
        <title>Thermofilum lucidum 3507LT sp. nov. a novel member of Thermofilaceae family isolated from Chile hot spring, and proposal of description order Thermofilales.</title>
        <authorList>
            <person name="Zayulina K.S."/>
            <person name="Elcheninov A.G."/>
            <person name="Toshchakov S.V."/>
            <person name="Kublanov I.V."/>
        </authorList>
    </citation>
    <scope>NUCLEOTIDE SEQUENCE [LARGE SCALE GENOMIC DNA]</scope>
    <source>
        <strain evidence="3 4">3507LT</strain>
    </source>
</reference>
<name>A0A7L9FG96_9CREN</name>
<dbReference type="RefSeq" id="WP_192818810.1">
    <property type="nucleotide sequence ID" value="NZ_CP062310.1"/>
</dbReference>